<dbReference type="PANTHER" id="PTHR46796">
    <property type="entry name" value="HTH-TYPE TRANSCRIPTIONAL ACTIVATOR RHAS-RELATED"/>
    <property type="match status" value="1"/>
</dbReference>
<evidence type="ECO:0000259" key="6">
    <source>
        <dbReference type="PROSITE" id="PS01124"/>
    </source>
</evidence>
<dbReference type="Proteomes" id="UP001599542">
    <property type="component" value="Unassembled WGS sequence"/>
</dbReference>
<keyword evidence="8" id="KW-1185">Reference proteome</keyword>
<dbReference type="PRINTS" id="PR00032">
    <property type="entry name" value="HTHARAC"/>
</dbReference>
<keyword evidence="4" id="KW-0804">Transcription</keyword>
<evidence type="ECO:0000313" key="7">
    <source>
        <dbReference type="EMBL" id="MFE1355943.1"/>
    </source>
</evidence>
<evidence type="ECO:0000313" key="8">
    <source>
        <dbReference type="Proteomes" id="UP001599542"/>
    </source>
</evidence>
<dbReference type="InterPro" id="IPR050204">
    <property type="entry name" value="AraC_XylS_family_regulators"/>
</dbReference>
<comment type="caution">
    <text evidence="7">The sequence shown here is derived from an EMBL/GenBank/DDBJ whole genome shotgun (WGS) entry which is preliminary data.</text>
</comment>
<dbReference type="Gene3D" id="1.10.10.60">
    <property type="entry name" value="Homeodomain-like"/>
    <property type="match status" value="2"/>
</dbReference>
<dbReference type="InterPro" id="IPR018060">
    <property type="entry name" value="HTH_AraC"/>
</dbReference>
<dbReference type="PROSITE" id="PS01124">
    <property type="entry name" value="HTH_ARAC_FAMILY_2"/>
    <property type="match status" value="1"/>
</dbReference>
<feature type="domain" description="HTH araC/xylS-type" evidence="6">
    <location>
        <begin position="219"/>
        <end position="317"/>
    </location>
</feature>
<dbReference type="InterPro" id="IPR037923">
    <property type="entry name" value="HTH-like"/>
</dbReference>
<keyword evidence="1" id="KW-0805">Transcription regulation</keyword>
<protein>
    <submittedName>
        <fullName evidence="7">AraC family transcriptional regulator</fullName>
    </submittedName>
</protein>
<gene>
    <name evidence="7" type="ORF">ACFW6T_28595</name>
</gene>
<dbReference type="PROSITE" id="PS00041">
    <property type="entry name" value="HTH_ARAC_FAMILY_1"/>
    <property type="match status" value="1"/>
</dbReference>
<dbReference type="SUPFAM" id="SSF51215">
    <property type="entry name" value="Regulatory protein AraC"/>
    <property type="match status" value="1"/>
</dbReference>
<evidence type="ECO:0000256" key="1">
    <source>
        <dbReference type="ARBA" id="ARBA00023015"/>
    </source>
</evidence>
<dbReference type="InterPro" id="IPR020449">
    <property type="entry name" value="Tscrpt_reg_AraC-type_HTH"/>
</dbReference>
<dbReference type="EMBL" id="JBHYPX010000072">
    <property type="protein sequence ID" value="MFE1355943.1"/>
    <property type="molecule type" value="Genomic_DNA"/>
</dbReference>
<dbReference type="RefSeq" id="WP_380320779.1">
    <property type="nucleotide sequence ID" value="NZ_JBHYPW010000012.1"/>
</dbReference>
<evidence type="ECO:0000256" key="3">
    <source>
        <dbReference type="ARBA" id="ARBA00023159"/>
    </source>
</evidence>
<feature type="region of interest" description="Disordered" evidence="5">
    <location>
        <begin position="310"/>
        <end position="334"/>
    </location>
</feature>
<dbReference type="InterPro" id="IPR009057">
    <property type="entry name" value="Homeodomain-like_sf"/>
</dbReference>
<organism evidence="7 8">
    <name type="scientific">Kitasatospora phosalacinea</name>
    <dbReference type="NCBI Taxonomy" id="2065"/>
    <lineage>
        <taxon>Bacteria</taxon>
        <taxon>Bacillati</taxon>
        <taxon>Actinomycetota</taxon>
        <taxon>Actinomycetes</taxon>
        <taxon>Kitasatosporales</taxon>
        <taxon>Streptomycetaceae</taxon>
        <taxon>Kitasatospora</taxon>
    </lineage>
</organism>
<evidence type="ECO:0000256" key="5">
    <source>
        <dbReference type="SAM" id="MobiDB-lite"/>
    </source>
</evidence>
<evidence type="ECO:0000256" key="2">
    <source>
        <dbReference type="ARBA" id="ARBA00023125"/>
    </source>
</evidence>
<keyword evidence="2" id="KW-0238">DNA-binding</keyword>
<dbReference type="Pfam" id="PF12852">
    <property type="entry name" value="Cupin_6"/>
    <property type="match status" value="1"/>
</dbReference>
<keyword evidence="3" id="KW-0010">Activator</keyword>
<dbReference type="SUPFAM" id="SSF46689">
    <property type="entry name" value="Homeodomain-like"/>
    <property type="match status" value="2"/>
</dbReference>
<dbReference type="SMART" id="SM00342">
    <property type="entry name" value="HTH_ARAC"/>
    <property type="match status" value="1"/>
</dbReference>
<name>A0ABW6GT58_9ACTN</name>
<accession>A0ABW6GT58</accession>
<dbReference type="PANTHER" id="PTHR46796:SF7">
    <property type="entry name" value="ARAC FAMILY TRANSCRIPTIONAL REGULATOR"/>
    <property type="match status" value="1"/>
</dbReference>
<proteinExistence type="predicted"/>
<dbReference type="InterPro" id="IPR018062">
    <property type="entry name" value="HTH_AraC-typ_CS"/>
</dbReference>
<reference evidence="7 8" key="1">
    <citation type="submission" date="2024-09" db="EMBL/GenBank/DDBJ databases">
        <title>The Natural Products Discovery Center: Release of the First 8490 Sequenced Strains for Exploring Actinobacteria Biosynthetic Diversity.</title>
        <authorList>
            <person name="Kalkreuter E."/>
            <person name="Kautsar S.A."/>
            <person name="Yang D."/>
            <person name="Bader C.D."/>
            <person name="Teijaro C.N."/>
            <person name="Fluegel L."/>
            <person name="Davis C.M."/>
            <person name="Simpson J.R."/>
            <person name="Lauterbach L."/>
            <person name="Steele A.D."/>
            <person name="Gui C."/>
            <person name="Meng S."/>
            <person name="Li G."/>
            <person name="Viehrig K."/>
            <person name="Ye F."/>
            <person name="Su P."/>
            <person name="Kiefer A.F."/>
            <person name="Nichols A."/>
            <person name="Cepeda A.J."/>
            <person name="Yan W."/>
            <person name="Fan B."/>
            <person name="Jiang Y."/>
            <person name="Adhikari A."/>
            <person name="Zheng C.-J."/>
            <person name="Schuster L."/>
            <person name="Cowan T.M."/>
            <person name="Smanski M.J."/>
            <person name="Chevrette M.G."/>
            <person name="De Carvalho L.P.S."/>
            <person name="Shen B."/>
        </authorList>
    </citation>
    <scope>NUCLEOTIDE SEQUENCE [LARGE SCALE GENOMIC DNA]</scope>
    <source>
        <strain evidence="7 8">NPDC058753</strain>
    </source>
</reference>
<dbReference type="InterPro" id="IPR032783">
    <property type="entry name" value="AraC_lig"/>
</dbReference>
<sequence>MDVLADILAATRFGGVLLAQLRSGRPDWGCGIDPAPTAGFHLVAEGVCWLRTADRPPLRLLPGDVVLLPRGARHELVGAPESAAVRYADLEAAHPPGRGGVVDLGGGGPVVRIVCGKFTHEGTAGRHPVLAALPEVIHVPGLSADAELQATVRLIAAETTNRRPGAQALATRLTDVLFVQVVRAWLERLDEAADAADAGRALDGAGPSWLTALRDPRIGTALSLLHDEPQRPWTVEGLARAVAMSRPAFAQRFKDLVGNSPLAYLAGLRIDRAAHLLRNTDDLVGDIARTVGYTSEFAFSRAFSRRHGIAPGRYRRSTPAPAPAPTSTPAPAAV</sequence>
<evidence type="ECO:0000256" key="4">
    <source>
        <dbReference type="ARBA" id="ARBA00023163"/>
    </source>
</evidence>
<dbReference type="Pfam" id="PF12833">
    <property type="entry name" value="HTH_18"/>
    <property type="match status" value="1"/>
</dbReference>